<dbReference type="KEGG" id="vg:65100358"/>
<protein>
    <submittedName>
        <fullName evidence="2">Uncharacterized protein</fullName>
    </submittedName>
</protein>
<reference evidence="2" key="1">
    <citation type="journal article" date="2017" name="Virus Res.">
        <title>Complete genomic characterisation of two novel poxviruses (WKPV and EKPV) from western and eastern grey kangaroos.</title>
        <authorList>
            <person name="Bennett M."/>
            <person name="Tu S.L."/>
            <person name="Upton C."/>
            <person name="McArtor C."/>
            <person name="Gillett A."/>
            <person name="Laird T."/>
            <person name="O'Dea M."/>
        </authorList>
    </citation>
    <scope>NUCLEOTIDE SEQUENCE [LARGE SCALE GENOMIC DNA]</scope>
    <source>
        <strain evidence="2">Western Australia</strain>
    </source>
</reference>
<dbReference type="KEGG" id="vg:65100357"/>
<dbReference type="GeneID" id="65100358"/>
<keyword evidence="3" id="KW-1185">Reference proteome</keyword>
<dbReference type="Proteomes" id="UP000318778">
    <property type="component" value="Segment"/>
</dbReference>
<feature type="compositionally biased region" description="Basic residues" evidence="1">
    <location>
        <begin position="198"/>
        <end position="208"/>
    </location>
</feature>
<accession>A0A2C9DSE9</accession>
<dbReference type="EMBL" id="MF467280">
    <property type="protein sequence ID" value="ATI20932.1"/>
    <property type="molecule type" value="Genomic_DNA"/>
</dbReference>
<dbReference type="GeneID" id="65100357"/>
<evidence type="ECO:0000313" key="3">
    <source>
        <dbReference type="Proteomes" id="UP000318778"/>
    </source>
</evidence>
<sequence>MPPRREKTFPPRGRERKLDASRGGRKLDASRGENFSFRPYRKLDASPGEGEKMSMPPGEGENCSLQKTRCLPGERKVFLPPPGENSMPPGREKNVDASRGGRKLVFLPGEEMFSLDRKRSSSRGRKCFPWTENGLPPFPGEKTGPWGEKKSSSLGGENFSLQKTRFLLGGRKLVLRGEKKLVPSPGVRGPGLPDGLHRPRRLLRASPE</sequence>
<feature type="compositionally biased region" description="Basic and acidic residues" evidence="1">
    <location>
        <begin position="41"/>
        <end position="52"/>
    </location>
</feature>
<dbReference type="RefSeq" id="YP_010085122.1">
    <property type="nucleotide sequence ID" value="NC_055228.1"/>
</dbReference>
<evidence type="ECO:0000256" key="1">
    <source>
        <dbReference type="SAM" id="MobiDB-lite"/>
    </source>
</evidence>
<feature type="region of interest" description="Disordered" evidence="1">
    <location>
        <begin position="182"/>
        <end position="208"/>
    </location>
</feature>
<feature type="compositionally biased region" description="Basic and acidic residues" evidence="1">
    <location>
        <begin position="1"/>
        <end position="31"/>
    </location>
</feature>
<dbReference type="RefSeq" id="YP_010085286.1">
    <property type="nucleotide sequence ID" value="NC_055228.1"/>
</dbReference>
<evidence type="ECO:0000313" key="2">
    <source>
        <dbReference type="EMBL" id="ATI20932.1"/>
    </source>
</evidence>
<proteinExistence type="predicted"/>
<dbReference type="EMBL" id="MF467280">
    <property type="protein sequence ID" value="ATI21096.1"/>
    <property type="molecule type" value="Genomic_DNA"/>
</dbReference>
<feature type="region of interest" description="Disordered" evidence="1">
    <location>
        <begin position="115"/>
        <end position="156"/>
    </location>
</feature>
<name>A0A2C9DSE9_9POXV</name>
<feature type="region of interest" description="Disordered" evidence="1">
    <location>
        <begin position="1"/>
        <end position="103"/>
    </location>
</feature>
<organism evidence="2">
    <name type="scientific">Western grey kangaroopox virus</name>
    <dbReference type="NCBI Taxonomy" id="1566307"/>
    <lineage>
        <taxon>Viruses</taxon>
        <taxon>Varidnaviria</taxon>
        <taxon>Bamfordvirae</taxon>
        <taxon>Nucleocytoviricota</taxon>
        <taxon>Pokkesviricetes</taxon>
        <taxon>Chitovirales</taxon>
        <taxon>Poxviridae</taxon>
        <taxon>Chordopoxvirinae</taxon>
        <taxon>Macropopoxvirus</taxon>
        <taxon>Macropopoxvirus mfuliginosuspox</taxon>
        <taxon>Western kangaroopox virus</taxon>
    </lineage>
</organism>